<feature type="transmembrane region" description="Helical" evidence="6">
    <location>
        <begin position="155"/>
        <end position="175"/>
    </location>
</feature>
<evidence type="ECO:0000256" key="3">
    <source>
        <dbReference type="ARBA" id="ARBA00022692"/>
    </source>
</evidence>
<dbReference type="PANTHER" id="PTHR30250">
    <property type="entry name" value="PST FAMILY PREDICTED COLANIC ACID TRANSPORTER"/>
    <property type="match status" value="1"/>
</dbReference>
<feature type="transmembrane region" description="Helical" evidence="6">
    <location>
        <begin position="12"/>
        <end position="33"/>
    </location>
</feature>
<keyword evidence="8" id="KW-1185">Reference proteome</keyword>
<keyword evidence="3 6" id="KW-0812">Transmembrane</keyword>
<evidence type="ECO:0000313" key="8">
    <source>
        <dbReference type="Proteomes" id="UP000323161"/>
    </source>
</evidence>
<dbReference type="GO" id="GO:0005886">
    <property type="term" value="C:plasma membrane"/>
    <property type="evidence" value="ECO:0007669"/>
    <property type="project" value="UniProtKB-SubCell"/>
</dbReference>
<keyword evidence="2" id="KW-1003">Cell membrane</keyword>
<organism evidence="7 8">
    <name type="scientific">Marinobacter salinexigens</name>
    <dbReference type="NCBI Taxonomy" id="2919747"/>
    <lineage>
        <taxon>Bacteria</taxon>
        <taxon>Pseudomonadati</taxon>
        <taxon>Pseudomonadota</taxon>
        <taxon>Gammaproteobacteria</taxon>
        <taxon>Pseudomonadales</taxon>
        <taxon>Marinobacteraceae</taxon>
        <taxon>Marinobacter</taxon>
    </lineage>
</organism>
<keyword evidence="4 6" id="KW-1133">Transmembrane helix</keyword>
<feature type="transmembrane region" description="Helical" evidence="6">
    <location>
        <begin position="465"/>
        <end position="485"/>
    </location>
</feature>
<evidence type="ECO:0000256" key="2">
    <source>
        <dbReference type="ARBA" id="ARBA00022475"/>
    </source>
</evidence>
<dbReference type="PANTHER" id="PTHR30250:SF26">
    <property type="entry name" value="PSMA PROTEIN"/>
    <property type="match status" value="1"/>
</dbReference>
<dbReference type="Proteomes" id="UP000323161">
    <property type="component" value="Unassembled WGS sequence"/>
</dbReference>
<feature type="transmembrane region" description="Helical" evidence="6">
    <location>
        <begin position="225"/>
        <end position="243"/>
    </location>
</feature>
<sequence>MNLAKALVKGSLFRTSHTLITMIVSFIMMPVLIEGLGDHWYGIWAIVGGFIGVYYTFDLGVTSAVSRYISRYLGKDQSDNVNAVINTSIVIFSVLGAGIFILSLVISIFSDNFVDSVDDSRLISTLIIITGLSVALEFPFNSFAGIAEAKARYDLIALSRIIILLTSSAFTYYFVISGYGVLSVAIISFCSARLSNLVYLLIALKQFPKIKFGSRYIKRSTFKELFSFSLWSFAVELTGNLPYRTNPIIIGYFLSASSVTVYVVGQRLVEYSTKFLYQATNMMTPVFSRYHATGDYEGIREKTVLVTRINAFLGCLAISGLIIFSMPFIDRWVGHGYGEAVNVVFVRVFGTIGIFVFSQVNSVLYAMNRHSIIAKVTLIEGMSLVVLSIILVQYYGIVGIALASTIPGLLFRGIVLPALCTKMIELPYLRLVKEVLPVMVFTVVFATLYDYVLYNYFTVRTFGEILSHSIIYAVIFLLSVAFLFLKDYEWTLLEGVAPVIKKVRNRRNV</sequence>
<proteinExistence type="predicted"/>
<feature type="transmembrane region" description="Helical" evidence="6">
    <location>
        <begin position="83"/>
        <end position="110"/>
    </location>
</feature>
<feature type="transmembrane region" description="Helical" evidence="6">
    <location>
        <begin position="122"/>
        <end position="143"/>
    </location>
</feature>
<feature type="transmembrane region" description="Helical" evidence="6">
    <location>
        <begin position="39"/>
        <end position="62"/>
    </location>
</feature>
<dbReference type="AlphaFoldDB" id="A0A5B0VKG3"/>
<evidence type="ECO:0000256" key="5">
    <source>
        <dbReference type="ARBA" id="ARBA00023136"/>
    </source>
</evidence>
<gene>
    <name evidence="7" type="ORF">FWJ25_06715</name>
</gene>
<evidence type="ECO:0000256" key="6">
    <source>
        <dbReference type="SAM" id="Phobius"/>
    </source>
</evidence>
<comment type="subcellular location">
    <subcellularLocation>
        <location evidence="1">Cell membrane</location>
        <topology evidence="1">Multi-pass membrane protein</topology>
    </subcellularLocation>
</comment>
<dbReference type="RefSeq" id="WP_149599477.1">
    <property type="nucleotide sequence ID" value="NZ_VTUU01000002.1"/>
</dbReference>
<dbReference type="InterPro" id="IPR050833">
    <property type="entry name" value="Poly_Biosynth_Transport"/>
</dbReference>
<accession>A0A5B0VKG3</accession>
<feature type="transmembrane region" description="Helical" evidence="6">
    <location>
        <begin position="249"/>
        <end position="269"/>
    </location>
</feature>
<comment type="caution">
    <text evidence="7">The sequence shown here is derived from an EMBL/GenBank/DDBJ whole genome shotgun (WGS) entry which is preliminary data.</text>
</comment>
<dbReference type="InterPro" id="IPR002797">
    <property type="entry name" value="Polysacc_synth"/>
</dbReference>
<feature type="transmembrane region" description="Helical" evidence="6">
    <location>
        <begin position="341"/>
        <end position="360"/>
    </location>
</feature>
<evidence type="ECO:0000256" key="1">
    <source>
        <dbReference type="ARBA" id="ARBA00004651"/>
    </source>
</evidence>
<dbReference type="EMBL" id="VTUU01000002">
    <property type="protein sequence ID" value="KAA1175056.1"/>
    <property type="molecule type" value="Genomic_DNA"/>
</dbReference>
<dbReference type="Pfam" id="PF01943">
    <property type="entry name" value="Polysacc_synt"/>
    <property type="match status" value="1"/>
</dbReference>
<evidence type="ECO:0000256" key="4">
    <source>
        <dbReference type="ARBA" id="ARBA00022989"/>
    </source>
</evidence>
<reference evidence="7 8" key="1">
    <citation type="submission" date="2019-08" db="EMBL/GenBank/DDBJ databases">
        <title>Marinobacter ZYF650 sp. nov., a marine bacterium isolated from seawater of the Mariana trench.</title>
        <authorList>
            <person name="Ahmad W."/>
        </authorList>
    </citation>
    <scope>NUCLEOTIDE SEQUENCE [LARGE SCALE GENOMIC DNA]</scope>
    <source>
        <strain evidence="7 8">ZYF650</strain>
    </source>
</reference>
<feature type="transmembrane region" description="Helical" evidence="6">
    <location>
        <begin position="431"/>
        <end position="453"/>
    </location>
</feature>
<evidence type="ECO:0000313" key="7">
    <source>
        <dbReference type="EMBL" id="KAA1175056.1"/>
    </source>
</evidence>
<protein>
    <submittedName>
        <fullName evidence="7">Polysaccharide biosynthesis protein</fullName>
    </submittedName>
</protein>
<name>A0A5B0VKG3_9GAMM</name>
<feature type="transmembrane region" description="Helical" evidence="6">
    <location>
        <begin position="309"/>
        <end position="329"/>
    </location>
</feature>
<feature type="transmembrane region" description="Helical" evidence="6">
    <location>
        <begin position="181"/>
        <end position="204"/>
    </location>
</feature>
<keyword evidence="5 6" id="KW-0472">Membrane</keyword>